<name>A0A699K5Y8_TANCI</name>
<dbReference type="EMBL" id="BKCJ010478426">
    <property type="protein sequence ID" value="GFA73754.1"/>
    <property type="molecule type" value="Genomic_DNA"/>
</dbReference>
<evidence type="ECO:0000313" key="1">
    <source>
        <dbReference type="EMBL" id="GFA73754.1"/>
    </source>
</evidence>
<protein>
    <submittedName>
        <fullName evidence="1">Uncharacterized protein</fullName>
    </submittedName>
</protein>
<proteinExistence type="predicted"/>
<sequence>MPSLIFVETVDQFFQLNRVTMVLSTTPHTQMYPNLILKINIVKLFGDATHSSTFSIQGTGFSASHWKWC</sequence>
<gene>
    <name evidence="1" type="ORF">Tci_645726</name>
</gene>
<organism evidence="1">
    <name type="scientific">Tanacetum cinerariifolium</name>
    <name type="common">Dalmatian daisy</name>
    <name type="synonym">Chrysanthemum cinerariifolium</name>
    <dbReference type="NCBI Taxonomy" id="118510"/>
    <lineage>
        <taxon>Eukaryota</taxon>
        <taxon>Viridiplantae</taxon>
        <taxon>Streptophyta</taxon>
        <taxon>Embryophyta</taxon>
        <taxon>Tracheophyta</taxon>
        <taxon>Spermatophyta</taxon>
        <taxon>Magnoliopsida</taxon>
        <taxon>eudicotyledons</taxon>
        <taxon>Gunneridae</taxon>
        <taxon>Pentapetalae</taxon>
        <taxon>asterids</taxon>
        <taxon>campanulids</taxon>
        <taxon>Asterales</taxon>
        <taxon>Asteraceae</taxon>
        <taxon>Asteroideae</taxon>
        <taxon>Anthemideae</taxon>
        <taxon>Anthemidinae</taxon>
        <taxon>Tanacetum</taxon>
    </lineage>
</organism>
<comment type="caution">
    <text evidence="1">The sequence shown here is derived from an EMBL/GenBank/DDBJ whole genome shotgun (WGS) entry which is preliminary data.</text>
</comment>
<accession>A0A699K5Y8</accession>
<reference evidence="1" key="1">
    <citation type="journal article" date="2019" name="Sci. Rep.">
        <title>Draft genome of Tanacetum cinerariifolium, the natural source of mosquito coil.</title>
        <authorList>
            <person name="Yamashiro T."/>
            <person name="Shiraishi A."/>
            <person name="Satake H."/>
            <person name="Nakayama K."/>
        </authorList>
    </citation>
    <scope>NUCLEOTIDE SEQUENCE</scope>
</reference>
<dbReference type="AlphaFoldDB" id="A0A699K5Y8"/>